<evidence type="ECO:0000256" key="4">
    <source>
        <dbReference type="ARBA" id="ARBA00022989"/>
    </source>
</evidence>
<dbReference type="AlphaFoldDB" id="A0AAV8VFW2"/>
<dbReference type="PANTHER" id="PTHR12770:SF31">
    <property type="entry name" value="RUS FAMILY MEMBER 1"/>
    <property type="match status" value="1"/>
</dbReference>
<dbReference type="EMBL" id="JANEYG010000107">
    <property type="protein sequence ID" value="KAJ8912907.1"/>
    <property type="molecule type" value="Genomic_DNA"/>
</dbReference>
<sequence>MSEHDIIISEQCSSVGEKISYIRKGRNGISQLKYAGALSLSFQCIKNFFREVLLPYGYPNSVSDDYFEYQVWDTAQAFCSTITNAFTTRAILKAVGVGDSKASALSAAITWIMKEGTGMIGRIFFAWWKGSNLDSDCKKWRLFADILNDAAMSIELCIPLFTKFSMPILCVTSAMKSIVGIAGGATRASITHHQAIRDNMAEVSAKDGSQETLVNLLASLSSIYLLNIFDGTVADCCFLDLNGYSFCLSCQFIFFSNYLAVKALKFRTFNNQRVALVLKTYYNTATVLSPQKINEKESVFLGFGPQVSDFCGFKILMGQSTKNVLLTCTFADFQETLTIYKDKPYVILTDIYKRHMYICFENGETADTVIEAYFHGICLAIATCIYNEMDLDIYSKRHLRHPTPITRLYTFMKSYQRSNTIQNIPHNYLLDFNEFVRQEYYMFYTALEINGWNLETHSLSLGEWRIDWKSYSRKYE</sequence>
<proteinExistence type="inferred from homology"/>
<evidence type="ECO:0000259" key="7">
    <source>
        <dbReference type="Pfam" id="PF24160"/>
    </source>
</evidence>
<dbReference type="GO" id="GO:0016020">
    <property type="term" value="C:membrane"/>
    <property type="evidence" value="ECO:0007669"/>
    <property type="project" value="UniProtKB-SubCell"/>
</dbReference>
<evidence type="ECO:0000313" key="9">
    <source>
        <dbReference type="Proteomes" id="UP001159042"/>
    </source>
</evidence>
<keyword evidence="4" id="KW-1133">Transmembrane helix</keyword>
<keyword evidence="5" id="KW-0472">Membrane</keyword>
<dbReference type="Pfam" id="PF24160">
    <property type="entry name" value="UVB_sens_C"/>
    <property type="match status" value="1"/>
</dbReference>
<dbReference type="PANTHER" id="PTHR12770">
    <property type="entry name" value="RUS1 FAMILY PROTEIN C16ORF58"/>
    <property type="match status" value="1"/>
</dbReference>
<feature type="domain" description="Root UVB sensitive protein C-terminal" evidence="7">
    <location>
        <begin position="287"/>
        <end position="468"/>
    </location>
</feature>
<comment type="similarity">
    <text evidence="2">Belongs to the RUS1 family.</text>
</comment>
<evidence type="ECO:0000259" key="6">
    <source>
        <dbReference type="Pfam" id="PF04884"/>
    </source>
</evidence>
<evidence type="ECO:0000256" key="5">
    <source>
        <dbReference type="ARBA" id="ARBA00023136"/>
    </source>
</evidence>
<evidence type="ECO:0000313" key="8">
    <source>
        <dbReference type="EMBL" id="KAJ8912907.1"/>
    </source>
</evidence>
<feature type="domain" description="Protein root UVB sensitive/RUS" evidence="6">
    <location>
        <begin position="45"/>
        <end position="283"/>
    </location>
</feature>
<evidence type="ECO:0000256" key="2">
    <source>
        <dbReference type="ARBA" id="ARBA00007558"/>
    </source>
</evidence>
<dbReference type="Proteomes" id="UP001159042">
    <property type="component" value="Unassembled WGS sequence"/>
</dbReference>
<protein>
    <submittedName>
        <fullName evidence="8">Uncharacterized protein</fullName>
    </submittedName>
</protein>
<reference evidence="8 9" key="1">
    <citation type="journal article" date="2023" name="Insect Mol. Biol.">
        <title>Genome sequencing provides insights into the evolution of gene families encoding plant cell wall-degrading enzymes in longhorned beetles.</title>
        <authorList>
            <person name="Shin N.R."/>
            <person name="Okamura Y."/>
            <person name="Kirsch R."/>
            <person name="Pauchet Y."/>
        </authorList>
    </citation>
    <scope>NUCLEOTIDE SEQUENCE [LARGE SCALE GENOMIC DNA]</scope>
    <source>
        <strain evidence="8">EAD_L_NR</strain>
    </source>
</reference>
<comment type="subcellular location">
    <subcellularLocation>
        <location evidence="1">Membrane</location>
    </subcellularLocation>
</comment>
<accession>A0AAV8VFW2</accession>
<dbReference type="InterPro" id="IPR054549">
    <property type="entry name" value="UVB_sens_RUS_dom"/>
</dbReference>
<dbReference type="Pfam" id="PF04884">
    <property type="entry name" value="UVB_sens_prot"/>
    <property type="match status" value="1"/>
</dbReference>
<dbReference type="InterPro" id="IPR055412">
    <property type="entry name" value="UVB_sens_C"/>
</dbReference>
<gene>
    <name evidence="8" type="ORF">NQ315_017237</name>
</gene>
<dbReference type="InterPro" id="IPR006968">
    <property type="entry name" value="RUS_fam"/>
</dbReference>
<organism evidence="8 9">
    <name type="scientific">Exocentrus adspersus</name>
    <dbReference type="NCBI Taxonomy" id="1586481"/>
    <lineage>
        <taxon>Eukaryota</taxon>
        <taxon>Metazoa</taxon>
        <taxon>Ecdysozoa</taxon>
        <taxon>Arthropoda</taxon>
        <taxon>Hexapoda</taxon>
        <taxon>Insecta</taxon>
        <taxon>Pterygota</taxon>
        <taxon>Neoptera</taxon>
        <taxon>Endopterygota</taxon>
        <taxon>Coleoptera</taxon>
        <taxon>Polyphaga</taxon>
        <taxon>Cucujiformia</taxon>
        <taxon>Chrysomeloidea</taxon>
        <taxon>Cerambycidae</taxon>
        <taxon>Lamiinae</taxon>
        <taxon>Acanthocinini</taxon>
        <taxon>Exocentrus</taxon>
    </lineage>
</organism>
<name>A0AAV8VFW2_9CUCU</name>
<evidence type="ECO:0000256" key="3">
    <source>
        <dbReference type="ARBA" id="ARBA00022692"/>
    </source>
</evidence>
<keyword evidence="3" id="KW-0812">Transmembrane</keyword>
<comment type="caution">
    <text evidence="8">The sequence shown here is derived from an EMBL/GenBank/DDBJ whole genome shotgun (WGS) entry which is preliminary data.</text>
</comment>
<evidence type="ECO:0000256" key="1">
    <source>
        <dbReference type="ARBA" id="ARBA00004370"/>
    </source>
</evidence>
<keyword evidence="9" id="KW-1185">Reference proteome</keyword>